<evidence type="ECO:0000256" key="4">
    <source>
        <dbReference type="ARBA" id="ARBA00022723"/>
    </source>
</evidence>
<keyword evidence="2" id="KW-0808">Transferase</keyword>
<dbReference type="InterPro" id="IPR043129">
    <property type="entry name" value="ATPase_NBD"/>
</dbReference>
<dbReference type="Pfam" id="PF00814">
    <property type="entry name" value="TsaD"/>
    <property type="match status" value="1"/>
</dbReference>
<evidence type="ECO:0000256" key="6">
    <source>
        <dbReference type="ARBA" id="ARBA00048117"/>
    </source>
</evidence>
<evidence type="ECO:0000256" key="2">
    <source>
        <dbReference type="ARBA" id="ARBA00022679"/>
    </source>
</evidence>
<dbReference type="InterPro" id="IPR011650">
    <property type="entry name" value="Peptidase_M20_dimer"/>
</dbReference>
<evidence type="ECO:0000256" key="3">
    <source>
        <dbReference type="ARBA" id="ARBA00022694"/>
    </source>
</evidence>
<keyword evidence="3" id="KW-0819">tRNA processing</keyword>
<dbReference type="SUPFAM" id="SSF53067">
    <property type="entry name" value="Actin-like ATPase domain"/>
    <property type="match status" value="1"/>
</dbReference>
<dbReference type="PANTHER" id="PTHR11735">
    <property type="entry name" value="TRNA N6-ADENOSINE THREONYLCARBAMOYLTRANSFERASE"/>
    <property type="match status" value="1"/>
</dbReference>
<feature type="domain" description="Peptidase M20 dimerisation" evidence="8">
    <location>
        <begin position="94"/>
        <end position="129"/>
    </location>
</feature>
<feature type="domain" description="Gcp-like" evidence="7">
    <location>
        <begin position="258"/>
        <end position="316"/>
    </location>
</feature>
<dbReference type="AlphaFoldDB" id="A0A2C9KHY2"/>
<dbReference type="STRING" id="6526.A0A2C9KHY2"/>
<dbReference type="GO" id="GO:0046872">
    <property type="term" value="F:metal ion binding"/>
    <property type="evidence" value="ECO:0007669"/>
    <property type="project" value="UniProtKB-KW"/>
</dbReference>
<gene>
    <name evidence="9" type="primary">106064506</name>
</gene>
<dbReference type="GO" id="GO:0061711">
    <property type="term" value="F:tRNA N(6)-L-threonylcarbamoyladenine synthase activity"/>
    <property type="evidence" value="ECO:0007669"/>
    <property type="project" value="UniProtKB-EC"/>
</dbReference>
<protein>
    <recommendedName>
        <fullName evidence="1">N(6)-L-threonylcarbamoyladenine synthase</fullName>
        <ecNumber evidence="1">2.3.1.234</ecNumber>
    </recommendedName>
</protein>
<dbReference type="Gene3D" id="3.30.420.40">
    <property type="match status" value="1"/>
</dbReference>
<dbReference type="PANTHER" id="PTHR11735:SF6">
    <property type="entry name" value="TRNA N6-ADENOSINE THREONYLCARBAMOYLTRANSFERASE, MITOCHONDRIAL"/>
    <property type="match status" value="1"/>
</dbReference>
<evidence type="ECO:0000259" key="8">
    <source>
        <dbReference type="Pfam" id="PF07687"/>
    </source>
</evidence>
<dbReference type="SUPFAM" id="SSF55031">
    <property type="entry name" value="Bacterial exopeptidase dimerisation domain"/>
    <property type="match status" value="1"/>
</dbReference>
<dbReference type="InterPro" id="IPR000905">
    <property type="entry name" value="Gcp-like_dom"/>
</dbReference>
<dbReference type="EC" id="2.3.1.234" evidence="1"/>
<dbReference type="InterPro" id="IPR017861">
    <property type="entry name" value="KAE1/TsaD"/>
</dbReference>
<dbReference type="PRINTS" id="PR00789">
    <property type="entry name" value="OSIALOPTASE"/>
</dbReference>
<organism evidence="9 10">
    <name type="scientific">Biomphalaria glabrata</name>
    <name type="common">Bloodfluke planorb</name>
    <name type="synonym">Freshwater snail</name>
    <dbReference type="NCBI Taxonomy" id="6526"/>
    <lineage>
        <taxon>Eukaryota</taxon>
        <taxon>Metazoa</taxon>
        <taxon>Spiralia</taxon>
        <taxon>Lophotrochozoa</taxon>
        <taxon>Mollusca</taxon>
        <taxon>Gastropoda</taxon>
        <taxon>Heterobranchia</taxon>
        <taxon>Euthyneura</taxon>
        <taxon>Panpulmonata</taxon>
        <taxon>Hygrophila</taxon>
        <taxon>Lymnaeoidea</taxon>
        <taxon>Planorbidae</taxon>
        <taxon>Biomphalaria</taxon>
    </lineage>
</organism>
<name>A0A2C9KHY2_BIOGL</name>
<dbReference type="Proteomes" id="UP000076420">
    <property type="component" value="Unassembled WGS sequence"/>
</dbReference>
<keyword evidence="4" id="KW-0479">Metal-binding</keyword>
<keyword evidence="5" id="KW-0012">Acyltransferase</keyword>
<dbReference type="InterPro" id="IPR036264">
    <property type="entry name" value="Bact_exopeptidase_dim_dom"/>
</dbReference>
<accession>A0A2C9KHY2</accession>
<evidence type="ECO:0000313" key="9">
    <source>
        <dbReference type="EnsemblMetazoa" id="BGLB019843-PA"/>
    </source>
</evidence>
<sequence>METHPQPKLAFTPDGNFPVTSAEKYIRVFNLTGKIENNDIIIMMKAGFATNIVPDICEVIVKDINYKMEKYFVEFLTKNNLRGKVEKLQDGVLHLFLKGKSSHACEPEKGVNAIGRMCEFLADFTENEVVQFINFYFNDDIHGHNLGVHYFDSFEGNTTLTLSQLNYENSKFQMAIDTRTPNKEIKEKLPKTLERKLAENFTNSVQVSLIKEGKGLFFDPKSEEVNFFLNIYKNITKDYDAKPLATGGGTYAKNVDNSIALVVSGGHTNLYLLKDKKNYELLGKSLDDAAGECLDKVGKVMGLDYPAGPEIDKLANS</sequence>
<dbReference type="EnsemblMetazoa" id="BGLB019843-RA">
    <property type="protein sequence ID" value="BGLB019843-PA"/>
    <property type="gene ID" value="BGLB019843"/>
</dbReference>
<comment type="catalytic activity">
    <reaction evidence="6">
        <text>L-threonylcarbamoyladenylate + adenosine(37) in tRNA = N(6)-L-threonylcarbamoyladenosine(37) in tRNA + AMP + H(+)</text>
        <dbReference type="Rhea" id="RHEA:37059"/>
        <dbReference type="Rhea" id="RHEA-COMP:10162"/>
        <dbReference type="Rhea" id="RHEA-COMP:10163"/>
        <dbReference type="ChEBI" id="CHEBI:15378"/>
        <dbReference type="ChEBI" id="CHEBI:73682"/>
        <dbReference type="ChEBI" id="CHEBI:74411"/>
        <dbReference type="ChEBI" id="CHEBI:74418"/>
        <dbReference type="ChEBI" id="CHEBI:456215"/>
        <dbReference type="EC" id="2.3.1.234"/>
    </reaction>
</comment>
<evidence type="ECO:0000313" key="10">
    <source>
        <dbReference type="Proteomes" id="UP000076420"/>
    </source>
</evidence>
<evidence type="ECO:0000256" key="5">
    <source>
        <dbReference type="ARBA" id="ARBA00023315"/>
    </source>
</evidence>
<dbReference type="Gene3D" id="3.30.70.360">
    <property type="match status" value="2"/>
</dbReference>
<dbReference type="GO" id="GO:0008033">
    <property type="term" value="P:tRNA processing"/>
    <property type="evidence" value="ECO:0007669"/>
    <property type="project" value="UniProtKB-KW"/>
</dbReference>
<evidence type="ECO:0000256" key="1">
    <source>
        <dbReference type="ARBA" id="ARBA00012156"/>
    </source>
</evidence>
<dbReference type="Pfam" id="PF07687">
    <property type="entry name" value="M20_dimer"/>
    <property type="match status" value="1"/>
</dbReference>
<proteinExistence type="predicted"/>
<reference evidence="9" key="1">
    <citation type="submission" date="2020-05" db="UniProtKB">
        <authorList>
            <consortium name="EnsemblMetazoa"/>
        </authorList>
    </citation>
    <scope>IDENTIFICATION</scope>
    <source>
        <strain evidence="9">BB02</strain>
    </source>
</reference>
<evidence type="ECO:0000259" key="7">
    <source>
        <dbReference type="Pfam" id="PF00814"/>
    </source>
</evidence>
<dbReference type="VEuPathDB" id="VectorBase:BGLB019843"/>